<dbReference type="EMBL" id="JANAFB010000049">
    <property type="protein sequence ID" value="MCP3427064.1"/>
    <property type="molecule type" value="Genomic_DNA"/>
</dbReference>
<feature type="transmembrane region" description="Helical" evidence="1">
    <location>
        <begin position="172"/>
        <end position="194"/>
    </location>
</feature>
<protein>
    <submittedName>
        <fullName evidence="2">Uncharacterized protein</fullName>
    </submittedName>
</protein>
<feature type="transmembrane region" description="Helical" evidence="1">
    <location>
        <begin position="215"/>
        <end position="240"/>
    </location>
</feature>
<keyword evidence="3" id="KW-1185">Reference proteome</keyword>
<gene>
    <name evidence="2" type="ORF">NBM05_13850</name>
</gene>
<feature type="transmembrane region" description="Helical" evidence="1">
    <location>
        <begin position="590"/>
        <end position="608"/>
    </location>
</feature>
<feature type="transmembrane region" description="Helical" evidence="1">
    <location>
        <begin position="620"/>
        <end position="642"/>
    </location>
</feature>
<reference evidence="2" key="1">
    <citation type="submission" date="2022-06" db="EMBL/GenBank/DDBJ databases">
        <title>Rothia sp. isolated from sandalwood seedling.</title>
        <authorList>
            <person name="Tuikhar N."/>
            <person name="Kirdat K."/>
            <person name="Thorat V."/>
            <person name="Swetha P."/>
            <person name="Padma S."/>
            <person name="Sundararaj R."/>
            <person name="Yadav A."/>
        </authorList>
    </citation>
    <scope>NUCLEOTIDE SEQUENCE</scope>
    <source>
        <strain evidence="2">AR01</strain>
    </source>
</reference>
<sequence>MGSVHHRIVAGAGVVVFGLLAVLSAVFLDLQDRTVPRAAGASAAFDLDFTGSALDDATALDALGSVSDDLGLGLVRFAGDVRDGGGSDQVLVELGASRSLPDRLPRFGTVPDAEVRGSETLANSSPQGRYLVTGEHPDLAVFAEWLEENGVGAARIPPAAASAPGLLVAQPAFTTCLIAALLLLVCLALYWWAVRARRRALLVLAGMAPRGIMGWDLAGLALPLAGSAALVTAVAAGFAATRGGVFVLPMVLLLGILELLLIASVVGAFALLSVAAWPSSAVLSRSRHAAQGHRLTATGLMALSFLLMVASVPPTAAVWRDADAVAREQAQWRLLADQVSLALTVGGTEEEFDVVSESLGRLSRDAERRGSVALSYAWETAPSSADGAEPSSDGPPLALVSRAWLERTGVDDADLAPATRESLPSEAREFLDEQLPLWTHSAPAGLELYVHRGETGPPLIKGGSGRMLFPREPILVVVPDILSFNDDFLGAAISSSNIVFTGLAATEREVHDAGLSGAVRVQLVAEDGLLRAQLSSYLALITALSLLALAAALLVASAVGAAIAAIVSLPRDRVLGLSGESRWRIVAPRLVPQWAAGTVLTGAVHVAMAGNGVEQPGWVWAGAALGLAVASACHLVATRWAFRQALERAL</sequence>
<feature type="transmembrane region" description="Helical" evidence="1">
    <location>
        <begin position="295"/>
        <end position="319"/>
    </location>
</feature>
<evidence type="ECO:0000313" key="2">
    <source>
        <dbReference type="EMBL" id="MCP3427064.1"/>
    </source>
</evidence>
<feature type="transmembrane region" description="Helical" evidence="1">
    <location>
        <begin position="7"/>
        <end position="28"/>
    </location>
</feature>
<feature type="transmembrane region" description="Helical" evidence="1">
    <location>
        <begin position="537"/>
        <end position="569"/>
    </location>
</feature>
<organism evidence="2 3">
    <name type="scientific">Rothia santali</name>
    <dbReference type="NCBI Taxonomy" id="2949643"/>
    <lineage>
        <taxon>Bacteria</taxon>
        <taxon>Bacillati</taxon>
        <taxon>Actinomycetota</taxon>
        <taxon>Actinomycetes</taxon>
        <taxon>Micrococcales</taxon>
        <taxon>Micrococcaceae</taxon>
        <taxon>Rothia</taxon>
    </lineage>
</organism>
<keyword evidence="1" id="KW-0812">Transmembrane</keyword>
<dbReference type="Proteomes" id="UP001139502">
    <property type="component" value="Unassembled WGS sequence"/>
</dbReference>
<dbReference type="RefSeq" id="WP_254168662.1">
    <property type="nucleotide sequence ID" value="NZ_JANAFB010000049.1"/>
</dbReference>
<proteinExistence type="predicted"/>
<keyword evidence="1" id="KW-1133">Transmembrane helix</keyword>
<keyword evidence="1" id="KW-0472">Membrane</keyword>
<feature type="transmembrane region" description="Helical" evidence="1">
    <location>
        <begin position="246"/>
        <end position="274"/>
    </location>
</feature>
<comment type="caution">
    <text evidence="2">The sequence shown here is derived from an EMBL/GenBank/DDBJ whole genome shotgun (WGS) entry which is preliminary data.</text>
</comment>
<accession>A0A9X2HCD5</accession>
<evidence type="ECO:0000256" key="1">
    <source>
        <dbReference type="SAM" id="Phobius"/>
    </source>
</evidence>
<evidence type="ECO:0000313" key="3">
    <source>
        <dbReference type="Proteomes" id="UP001139502"/>
    </source>
</evidence>
<name>A0A9X2HCD5_9MICC</name>
<dbReference type="AlphaFoldDB" id="A0A9X2HCD5"/>